<comment type="caution">
    <text evidence="2">The sequence shown here is derived from an EMBL/GenBank/DDBJ whole genome shotgun (WGS) entry which is preliminary data.</text>
</comment>
<dbReference type="SUPFAM" id="SSF51556">
    <property type="entry name" value="Metallo-dependent hydrolases"/>
    <property type="match status" value="1"/>
</dbReference>
<dbReference type="GO" id="GO:0005829">
    <property type="term" value="C:cytosol"/>
    <property type="evidence" value="ECO:0007669"/>
    <property type="project" value="TreeGrafter"/>
</dbReference>
<organism evidence="2 3">
    <name type="scientific">Acidimicrobiia bacterium BACL6 MAG-120924-bin43</name>
    <dbReference type="NCBI Taxonomy" id="1655583"/>
    <lineage>
        <taxon>Bacteria</taxon>
        <taxon>Bacillati</taxon>
        <taxon>Actinomycetota</taxon>
        <taxon>Acidimicrobiia</taxon>
        <taxon>acIV cluster</taxon>
    </lineage>
</organism>
<dbReference type="AlphaFoldDB" id="A0A0R2QBB2"/>
<dbReference type="GO" id="GO:0016812">
    <property type="term" value="F:hydrolase activity, acting on carbon-nitrogen (but not peptide) bonds, in cyclic amides"/>
    <property type="evidence" value="ECO:0007669"/>
    <property type="project" value="TreeGrafter"/>
</dbReference>
<dbReference type="Proteomes" id="UP000051017">
    <property type="component" value="Unassembled WGS sequence"/>
</dbReference>
<evidence type="ECO:0000313" key="3">
    <source>
        <dbReference type="Proteomes" id="UP000051017"/>
    </source>
</evidence>
<feature type="domain" description="Amidohydrolase 3" evidence="1">
    <location>
        <begin position="52"/>
        <end position="554"/>
    </location>
</feature>
<sequence length="576" mass="63008">MQTGKRTVITGANLVDGTGSPARHADVAFVDGVITEVGEPGSVSTAQAHRHIDADGLLLTPGWVDVHTHYDAQATWDPWLTPSSWHGVTSVVMGNCGVGFAPAAPERHQWLIDLMEGVEDIPGSAMVEGIKWEWTSFPEYLDALERTPHVLDMGTQIAHGALRAFVMGDRGAANEDATADDIAQMSALTEQALRAGALGFSSSRTSLHRSKHGELVPGTNAQPDELFGIADAMKRVGHGIFQFSPEHSRVPVDEWPWMQELARRSGATVSVNVNQLDDGSEVWRKTLALLTKAHTDKEKIVAQTAGRSIGILMCLEGSVHPLLAHPAYHEIAHLPFAERIAALKDPIRRARFVSEIPSDGFYNGLVTKSLHRMYPVTTANIDYEPHPSAAIGEISKRTGVAPMQLIVDHLLTNDGKGIIYSPFFNYIYGDLSMTYEMMQHPQTRNGLSDAGAHCGAICDGGMPTFMLTHWARDRTRGPKLSLEHIVYRQTRHTAELHGLLDRGIVGPGMKADLNLINFDQLGFDMPYMAYDLPAQGRRLVQTARGYNKTFVSGVQTVENDAFTGELPGKLIRGPQR</sequence>
<dbReference type="Gene3D" id="3.20.20.140">
    <property type="entry name" value="Metal-dependent hydrolases"/>
    <property type="match status" value="1"/>
</dbReference>
<dbReference type="InterPro" id="IPR011059">
    <property type="entry name" value="Metal-dep_hydrolase_composite"/>
</dbReference>
<proteinExistence type="predicted"/>
<dbReference type="PANTHER" id="PTHR11647">
    <property type="entry name" value="HYDRANTOINASE/DIHYDROPYRIMIDINASE FAMILY MEMBER"/>
    <property type="match status" value="1"/>
</dbReference>
<keyword evidence="2" id="KW-0378">Hydrolase</keyword>
<gene>
    <name evidence="2" type="ORF">ABR75_01300</name>
</gene>
<protein>
    <submittedName>
        <fullName evidence="2">Amidohydrolase</fullName>
    </submittedName>
</protein>
<dbReference type="InterPro" id="IPR013108">
    <property type="entry name" value="Amidohydro_3"/>
</dbReference>
<dbReference type="EMBL" id="LIBJ01000142">
    <property type="protein sequence ID" value="KRO47639.1"/>
    <property type="molecule type" value="Genomic_DNA"/>
</dbReference>
<dbReference type="Pfam" id="PF07969">
    <property type="entry name" value="Amidohydro_3"/>
    <property type="match status" value="1"/>
</dbReference>
<dbReference type="Gene3D" id="2.30.40.10">
    <property type="entry name" value="Urease, subunit C, domain 1"/>
    <property type="match status" value="1"/>
</dbReference>
<reference evidence="2 3" key="1">
    <citation type="submission" date="2015-10" db="EMBL/GenBank/DDBJ databases">
        <title>Metagenome-Assembled Genomes uncover a global brackish microbiome.</title>
        <authorList>
            <person name="Hugerth L.W."/>
            <person name="Larsson J."/>
            <person name="Alneberg J."/>
            <person name="Lindh M.V."/>
            <person name="Legrand C."/>
            <person name="Pinhassi J."/>
            <person name="Andersson A.F."/>
        </authorList>
    </citation>
    <scope>NUCLEOTIDE SEQUENCE [LARGE SCALE GENOMIC DNA]</scope>
    <source>
        <strain evidence="2">BACL6 MAG-120924-bin43</strain>
    </source>
</reference>
<name>A0A0R2QBB2_9ACTN</name>
<evidence type="ECO:0000313" key="2">
    <source>
        <dbReference type="EMBL" id="KRO47639.1"/>
    </source>
</evidence>
<dbReference type="PANTHER" id="PTHR11647:SF1">
    <property type="entry name" value="COLLAPSIN RESPONSE MEDIATOR PROTEIN"/>
    <property type="match status" value="1"/>
</dbReference>
<evidence type="ECO:0000259" key="1">
    <source>
        <dbReference type="Pfam" id="PF07969"/>
    </source>
</evidence>
<dbReference type="InterPro" id="IPR050378">
    <property type="entry name" value="Metallo-dep_Hydrolases_sf"/>
</dbReference>
<accession>A0A0R2QBB2</accession>
<dbReference type="SUPFAM" id="SSF51338">
    <property type="entry name" value="Composite domain of metallo-dependent hydrolases"/>
    <property type="match status" value="2"/>
</dbReference>
<dbReference type="InterPro" id="IPR032466">
    <property type="entry name" value="Metal_Hydrolase"/>
</dbReference>